<sequence length="152" mass="17160">MEPRITRQSTKGKLKTNINLVNNNKELRMSPQPLPNKREKMVSKASLKSSVVSASLKRKRSSDQIIKEPTGKVEKASVSSTSKTVKGNTHNSKALSIRIKDRKISNKKRKAVCASTSRCEYKRTYWNRKPTPSILTLFSKGTTDQSPIIRLF</sequence>
<protein>
    <submittedName>
        <fullName evidence="2">Uncharacterized protein</fullName>
    </submittedName>
</protein>
<feature type="compositionally biased region" description="Low complexity" evidence="1">
    <location>
        <begin position="77"/>
        <end position="86"/>
    </location>
</feature>
<evidence type="ECO:0000313" key="2">
    <source>
        <dbReference type="EMBL" id="CAG2222069.1"/>
    </source>
</evidence>
<dbReference type="Proteomes" id="UP000683360">
    <property type="component" value="Unassembled WGS sequence"/>
</dbReference>
<evidence type="ECO:0000256" key="1">
    <source>
        <dbReference type="SAM" id="MobiDB-lite"/>
    </source>
</evidence>
<keyword evidence="3" id="KW-1185">Reference proteome</keyword>
<dbReference type="EMBL" id="CAJPWZ010001721">
    <property type="protein sequence ID" value="CAG2222069.1"/>
    <property type="molecule type" value="Genomic_DNA"/>
</dbReference>
<organism evidence="2 3">
    <name type="scientific">Mytilus edulis</name>
    <name type="common">Blue mussel</name>
    <dbReference type="NCBI Taxonomy" id="6550"/>
    <lineage>
        <taxon>Eukaryota</taxon>
        <taxon>Metazoa</taxon>
        <taxon>Spiralia</taxon>
        <taxon>Lophotrochozoa</taxon>
        <taxon>Mollusca</taxon>
        <taxon>Bivalvia</taxon>
        <taxon>Autobranchia</taxon>
        <taxon>Pteriomorphia</taxon>
        <taxon>Mytilida</taxon>
        <taxon>Mytiloidea</taxon>
        <taxon>Mytilidae</taxon>
        <taxon>Mytilinae</taxon>
        <taxon>Mytilus</taxon>
    </lineage>
</organism>
<reference evidence="2" key="1">
    <citation type="submission" date="2021-03" db="EMBL/GenBank/DDBJ databases">
        <authorList>
            <person name="Bekaert M."/>
        </authorList>
    </citation>
    <scope>NUCLEOTIDE SEQUENCE</scope>
</reference>
<feature type="region of interest" description="Disordered" evidence="1">
    <location>
        <begin position="27"/>
        <end position="46"/>
    </location>
</feature>
<gene>
    <name evidence="2" type="ORF">MEDL_35406</name>
</gene>
<dbReference type="AlphaFoldDB" id="A0A8S3SMQ7"/>
<proteinExistence type="predicted"/>
<evidence type="ECO:0000313" key="3">
    <source>
        <dbReference type="Proteomes" id="UP000683360"/>
    </source>
</evidence>
<comment type="caution">
    <text evidence="2">The sequence shown here is derived from an EMBL/GenBank/DDBJ whole genome shotgun (WGS) entry which is preliminary data.</text>
</comment>
<name>A0A8S3SMQ7_MYTED</name>
<dbReference type="OrthoDB" id="6132901at2759"/>
<accession>A0A8S3SMQ7</accession>
<feature type="region of interest" description="Disordered" evidence="1">
    <location>
        <begin position="69"/>
        <end position="92"/>
    </location>
</feature>